<dbReference type="Gene3D" id="3.40.50.300">
    <property type="entry name" value="P-loop containing nucleotide triphosphate hydrolases"/>
    <property type="match status" value="1"/>
</dbReference>
<reference evidence="2 3" key="1">
    <citation type="submission" date="2020-04" db="EMBL/GenBank/DDBJ databases">
        <title>MicrobeNet Type strains.</title>
        <authorList>
            <person name="Nicholson A.C."/>
        </authorList>
    </citation>
    <scope>NUCLEOTIDE SEQUENCE [LARGE SCALE GENOMIC DNA]</scope>
    <source>
        <strain evidence="2 3">ATCC BAA-789</strain>
    </source>
</reference>
<dbReference type="PANTHER" id="PTHR42698:SF1">
    <property type="entry name" value="GTPASE ERA, MITOCHONDRIAL"/>
    <property type="match status" value="1"/>
</dbReference>
<keyword evidence="3" id="KW-1185">Reference proteome</keyword>
<feature type="domain" description="Dynamin N-terminal" evidence="1">
    <location>
        <begin position="71"/>
        <end position="202"/>
    </location>
</feature>
<organism evidence="2 3">
    <name type="scientific">Sanguibacter hominis ATCC BAA-789</name>
    <dbReference type="NCBI Taxonomy" id="1312740"/>
    <lineage>
        <taxon>Bacteria</taxon>
        <taxon>Bacillati</taxon>
        <taxon>Actinomycetota</taxon>
        <taxon>Actinomycetes</taxon>
        <taxon>Micrococcales</taxon>
        <taxon>Sanguibacteraceae</taxon>
        <taxon>Sanguibacter</taxon>
    </lineage>
</organism>
<sequence>MTAGAASPRTDGADGGVVRALEDVRTAVGALRLDLPSPGADDAAALRGELLARIDDHLLPRARSADAPMLVVVGGSTGAGKSTLVNSLVGAPVSPSGVLRPTTLAPVLAHHPQDAPWFADDRVLPGLSRAGAQDAVPADSVHRTLRLVPTAAVGPGYALLDAPDVDSVVAENRDLAAQLLAAADLWLFVTTAARYADAVPWDLLDAAAQRRTQVALVLNRVDAHARAAITEHLEGMLTERGHPGARVFPVEETALASGMLGPEHLVALRAWLVAVTEPDERRRVVAATFDGAVADLGRRLADLAEAAREQVAARDRLAATLRREQDAAAAQVARATADGAMLRGEVLARWQDFVGTGDFLRRVEQGVGRARDRVTAFFRGRTADAPAVARAVGHDLEAVILDAVHGAAERTYDAWRGDPAGRDLADGLARGGPHVREHVAEQVRAWQGDVLELVSTQGQSTRGRARALSFGVNGLGVALMVVVFASTGGLTGAEVGIAGGTAVLAQRLLEAVFGDDAVRRLAVTARELLDGRVRAVLEADGARFQARLDAKHVDDGAAERIERARDALARARSGRGEVR</sequence>
<protein>
    <submittedName>
        <fullName evidence="2">ABC transporter</fullName>
    </submittedName>
</protein>
<dbReference type="SUPFAM" id="SSF52540">
    <property type="entry name" value="P-loop containing nucleoside triphosphate hydrolases"/>
    <property type="match status" value="1"/>
</dbReference>
<dbReference type="RefSeq" id="WP_168446000.1">
    <property type="nucleotide sequence ID" value="NZ_JAAXOW010000001.1"/>
</dbReference>
<dbReference type="Pfam" id="PF00350">
    <property type="entry name" value="Dynamin_N"/>
    <property type="match status" value="1"/>
</dbReference>
<dbReference type="InterPro" id="IPR045063">
    <property type="entry name" value="Dynamin_N"/>
</dbReference>
<dbReference type="Proteomes" id="UP000774283">
    <property type="component" value="Unassembled WGS sequence"/>
</dbReference>
<dbReference type="GO" id="GO:0005829">
    <property type="term" value="C:cytosol"/>
    <property type="evidence" value="ECO:0007669"/>
    <property type="project" value="TreeGrafter"/>
</dbReference>
<dbReference type="InterPro" id="IPR005662">
    <property type="entry name" value="GTPase_Era-like"/>
</dbReference>
<dbReference type="AlphaFoldDB" id="A0A9X5IQS5"/>
<dbReference type="GO" id="GO:0005525">
    <property type="term" value="F:GTP binding"/>
    <property type="evidence" value="ECO:0007669"/>
    <property type="project" value="InterPro"/>
</dbReference>
<gene>
    <name evidence="2" type="ORF">HF995_01150</name>
</gene>
<dbReference type="PANTHER" id="PTHR42698">
    <property type="entry name" value="GTPASE ERA"/>
    <property type="match status" value="1"/>
</dbReference>
<dbReference type="GO" id="GO:0000028">
    <property type="term" value="P:ribosomal small subunit assembly"/>
    <property type="evidence" value="ECO:0007669"/>
    <property type="project" value="TreeGrafter"/>
</dbReference>
<dbReference type="InterPro" id="IPR027417">
    <property type="entry name" value="P-loop_NTPase"/>
</dbReference>
<dbReference type="GO" id="GO:0043024">
    <property type="term" value="F:ribosomal small subunit binding"/>
    <property type="evidence" value="ECO:0007669"/>
    <property type="project" value="TreeGrafter"/>
</dbReference>
<evidence type="ECO:0000313" key="3">
    <source>
        <dbReference type="Proteomes" id="UP000774283"/>
    </source>
</evidence>
<evidence type="ECO:0000259" key="1">
    <source>
        <dbReference type="Pfam" id="PF00350"/>
    </source>
</evidence>
<name>A0A9X5IQS5_9MICO</name>
<comment type="caution">
    <text evidence="2">The sequence shown here is derived from an EMBL/GenBank/DDBJ whole genome shotgun (WGS) entry which is preliminary data.</text>
</comment>
<proteinExistence type="predicted"/>
<accession>A0A9X5IQS5</accession>
<dbReference type="GO" id="GO:0019843">
    <property type="term" value="F:rRNA binding"/>
    <property type="evidence" value="ECO:0007669"/>
    <property type="project" value="TreeGrafter"/>
</dbReference>
<evidence type="ECO:0000313" key="2">
    <source>
        <dbReference type="EMBL" id="NKX91893.1"/>
    </source>
</evidence>
<dbReference type="EMBL" id="JAAXOW010000001">
    <property type="protein sequence ID" value="NKX91893.1"/>
    <property type="molecule type" value="Genomic_DNA"/>
</dbReference>